<evidence type="ECO:0000256" key="2">
    <source>
        <dbReference type="ARBA" id="ARBA00022515"/>
    </source>
</evidence>
<evidence type="ECO:0000256" key="11">
    <source>
        <dbReference type="ARBA" id="ARBA00023163"/>
    </source>
</evidence>
<dbReference type="Pfam" id="PF01807">
    <property type="entry name" value="Zn_ribbon_DnaG"/>
    <property type="match status" value="1"/>
</dbReference>
<keyword evidence="5 12" id="KW-0235">DNA replication</keyword>
<dbReference type="Pfam" id="PF13662">
    <property type="entry name" value="Toprim_4"/>
    <property type="match status" value="1"/>
</dbReference>
<dbReference type="InterPro" id="IPR006171">
    <property type="entry name" value="TOPRIM_dom"/>
</dbReference>
<dbReference type="GO" id="GO:1990077">
    <property type="term" value="C:primosome complex"/>
    <property type="evidence" value="ECO:0007669"/>
    <property type="project" value="UniProtKB-KW"/>
</dbReference>
<dbReference type="HAMAP" id="MF_00974">
    <property type="entry name" value="DNA_primase_DnaG"/>
    <property type="match status" value="1"/>
</dbReference>
<dbReference type="GO" id="GO:0006269">
    <property type="term" value="P:DNA replication, synthesis of primer"/>
    <property type="evidence" value="ECO:0007669"/>
    <property type="project" value="UniProtKB-UniRule"/>
</dbReference>
<dbReference type="GeneID" id="93358029"/>
<dbReference type="InterPro" id="IPR034151">
    <property type="entry name" value="TOPRIM_DnaG_bac"/>
</dbReference>
<dbReference type="STRING" id="347257.MAG2660"/>
<keyword evidence="10 12" id="KW-0238">DNA-binding</keyword>
<dbReference type="GO" id="GO:0003899">
    <property type="term" value="F:DNA-directed RNA polymerase activity"/>
    <property type="evidence" value="ECO:0007669"/>
    <property type="project" value="UniProtKB-UniRule"/>
</dbReference>
<evidence type="ECO:0000313" key="15">
    <source>
        <dbReference type="Proteomes" id="UP000007065"/>
    </source>
</evidence>
<feature type="zinc finger region" description="CHC2-type" evidence="12">
    <location>
        <begin position="39"/>
        <end position="63"/>
    </location>
</feature>
<evidence type="ECO:0000256" key="7">
    <source>
        <dbReference type="ARBA" id="ARBA00022771"/>
    </source>
</evidence>
<keyword evidence="4 12" id="KW-0548">Nucleotidyltransferase</keyword>
<keyword evidence="7 12" id="KW-0863">Zinc-finger</keyword>
<evidence type="ECO:0000256" key="5">
    <source>
        <dbReference type="ARBA" id="ARBA00022705"/>
    </source>
</evidence>
<dbReference type="SUPFAM" id="SSF57783">
    <property type="entry name" value="Zinc beta-ribbon"/>
    <property type="match status" value="1"/>
</dbReference>
<comment type="function">
    <text evidence="12">RNA polymerase that catalyzes the synthesis of short RNA molecules used as primers for DNA polymerase during DNA replication.</text>
</comment>
<keyword evidence="11 12" id="KW-0804">Transcription</keyword>
<keyword evidence="3 12" id="KW-0808">Transferase</keyword>
<dbReference type="CDD" id="cd03364">
    <property type="entry name" value="TOPRIM_DnaG_primases"/>
    <property type="match status" value="1"/>
</dbReference>
<sequence length="645" mass="75572">MSRVSNEIANNIIASNDIVDVLRDFIELRKKGQSYVALCPFHNDTNPSMSIDTRRQIFKCFVCNTGGNALTFLKLFKKWSYIESIKYLANKAGIDFDYSENTYESDNQNKLSQTDIKVYEVLDKANSFYKSELIKSNNPVIQAFLKKRNLSYNDCNKYDIGYVPVMRFKEVFASEIENELSILTNASLISPNNKEEFFKNRITFGIRNEQNQIVGFSARTLDDSKPKYINSSDNNYFKKSSILYNLNNVYQESNFNQIIITEGFFDVIALNKCNINEAVCLMGTALTKEHVYKLQKFKKIILFLDGDNAGQESTFKTIKTLLQNNYTNIYVVKSNNKLDPDELLNTYGADAVKNLINDASLYIYFVYDYLRLKFGLYDGFNIINVNEMQFQKFGTEFYPFWAYLSQNAASVFNEKLKKEYNRDINFIIDKGKNFNNDFSTFNNVNLNNYDKPYDYNDSFYYDGIVDSQSFNEQPSFNSPKLYKPIKQEYKQNWIEKMLLILLHYPNLQEFFYKNYSKEPFESIELNSSALEFNKDLKVIYKKLINHIKIDEGESKSIIKKFTEEGKDLFISKLNFDNKDIVQLENDFAEIYKRARDDDLKRYNYYIVNDLGANGSGIFTNDKIVKEILEKQRQNKLKMDDEEQNE</sequence>
<evidence type="ECO:0000256" key="4">
    <source>
        <dbReference type="ARBA" id="ARBA00022695"/>
    </source>
</evidence>
<dbReference type="GO" id="GO:0008270">
    <property type="term" value="F:zinc ion binding"/>
    <property type="evidence" value="ECO:0007669"/>
    <property type="project" value="UniProtKB-UniRule"/>
</dbReference>
<dbReference type="AlphaFoldDB" id="A5IY55"/>
<comment type="similarity">
    <text evidence="12">Belongs to the DnaG primase family.</text>
</comment>
<evidence type="ECO:0000256" key="9">
    <source>
        <dbReference type="ARBA" id="ARBA00022842"/>
    </source>
</evidence>
<dbReference type="InterPro" id="IPR002694">
    <property type="entry name" value="Znf_CHC2"/>
</dbReference>
<dbReference type="GO" id="GO:0000428">
    <property type="term" value="C:DNA-directed RNA polymerase complex"/>
    <property type="evidence" value="ECO:0007669"/>
    <property type="project" value="UniProtKB-KW"/>
</dbReference>
<dbReference type="Proteomes" id="UP000007065">
    <property type="component" value="Chromosome"/>
</dbReference>
<keyword evidence="15" id="KW-1185">Reference proteome</keyword>
<dbReference type="HOGENOM" id="CLU_013501_3_3_14"/>
<dbReference type="EMBL" id="CU179680">
    <property type="protein sequence ID" value="CAL58964.1"/>
    <property type="molecule type" value="Genomic_DNA"/>
</dbReference>
<dbReference type="InterPro" id="IPR036977">
    <property type="entry name" value="DNA_primase_Znf_CHC2"/>
</dbReference>
<comment type="catalytic activity">
    <reaction evidence="12">
        <text>ssDNA + n NTP = ssDNA/pppN(pN)n-1 hybrid + (n-1) diphosphate.</text>
        <dbReference type="EC" id="2.7.7.101"/>
    </reaction>
</comment>
<keyword evidence="9" id="KW-0460">Magnesium</keyword>
<evidence type="ECO:0000256" key="1">
    <source>
        <dbReference type="ARBA" id="ARBA00022478"/>
    </source>
</evidence>
<organism evidence="14 15">
    <name type="scientific">Mycoplasmopsis agalactiae (strain NCTC 10123 / CIP 59.7 / PG2)</name>
    <name type="common">Mycoplasma agalactiae</name>
    <dbReference type="NCBI Taxonomy" id="347257"/>
    <lineage>
        <taxon>Bacteria</taxon>
        <taxon>Bacillati</taxon>
        <taxon>Mycoplasmatota</taxon>
        <taxon>Mycoplasmoidales</taxon>
        <taxon>Metamycoplasmataceae</taxon>
        <taxon>Mycoplasmopsis</taxon>
    </lineage>
</organism>
<feature type="domain" description="Toprim" evidence="13">
    <location>
        <begin position="256"/>
        <end position="337"/>
    </location>
</feature>
<dbReference type="PROSITE" id="PS50880">
    <property type="entry name" value="TOPRIM"/>
    <property type="match status" value="1"/>
</dbReference>
<evidence type="ECO:0000259" key="13">
    <source>
        <dbReference type="PROSITE" id="PS50880"/>
    </source>
</evidence>
<dbReference type="RefSeq" id="WP_011949442.1">
    <property type="nucleotide sequence ID" value="NC_009497.1"/>
</dbReference>
<dbReference type="EC" id="2.7.7.101" evidence="12"/>
<dbReference type="GO" id="GO:0003677">
    <property type="term" value="F:DNA binding"/>
    <property type="evidence" value="ECO:0007669"/>
    <property type="project" value="UniProtKB-KW"/>
</dbReference>
<dbReference type="PANTHER" id="PTHR30313:SF2">
    <property type="entry name" value="DNA PRIMASE"/>
    <property type="match status" value="1"/>
</dbReference>
<dbReference type="InterPro" id="IPR006295">
    <property type="entry name" value="DNA_primase_DnaG"/>
</dbReference>
<dbReference type="KEGG" id="maa:MAG2660"/>
<comment type="cofactor">
    <cofactor evidence="12">
        <name>Zn(2+)</name>
        <dbReference type="ChEBI" id="CHEBI:29105"/>
    </cofactor>
    <text evidence="12">Binds 1 zinc ion per monomer.</text>
</comment>
<dbReference type="InterPro" id="IPR037068">
    <property type="entry name" value="DNA_primase_core_N_sf"/>
</dbReference>
<comment type="subunit">
    <text evidence="12">Monomer. Interacts with DnaB.</text>
</comment>
<dbReference type="Gene3D" id="3.90.580.10">
    <property type="entry name" value="Zinc finger, CHC2-type domain"/>
    <property type="match status" value="1"/>
</dbReference>
<dbReference type="SMART" id="SM00400">
    <property type="entry name" value="ZnF_CHCC"/>
    <property type="match status" value="1"/>
</dbReference>
<dbReference type="Gene3D" id="3.90.980.10">
    <property type="entry name" value="DNA primase, catalytic core, N-terminal domain"/>
    <property type="match status" value="1"/>
</dbReference>
<dbReference type="Gene3D" id="3.40.1360.10">
    <property type="match status" value="1"/>
</dbReference>
<keyword evidence="8 12" id="KW-0862">Zinc</keyword>
<keyword evidence="1 12" id="KW-0240">DNA-directed RNA polymerase</keyword>
<protein>
    <recommendedName>
        <fullName evidence="12">DNA primase</fullName>
        <ecNumber evidence="12">2.7.7.101</ecNumber>
    </recommendedName>
</protein>
<evidence type="ECO:0000256" key="3">
    <source>
        <dbReference type="ARBA" id="ARBA00022679"/>
    </source>
</evidence>
<proteinExistence type="inferred from homology"/>
<evidence type="ECO:0000313" key="14">
    <source>
        <dbReference type="EMBL" id="CAL58964.1"/>
    </source>
</evidence>
<dbReference type="GO" id="GO:0005737">
    <property type="term" value="C:cytoplasm"/>
    <property type="evidence" value="ECO:0007669"/>
    <property type="project" value="TreeGrafter"/>
</dbReference>
<dbReference type="InterPro" id="IPR050219">
    <property type="entry name" value="DnaG_primase"/>
</dbReference>
<dbReference type="InterPro" id="IPR030846">
    <property type="entry name" value="DnaG_bac"/>
</dbReference>
<dbReference type="SMART" id="SM00493">
    <property type="entry name" value="TOPRIM"/>
    <property type="match status" value="1"/>
</dbReference>
<keyword evidence="6 12" id="KW-0479">Metal-binding</keyword>
<keyword evidence="2 12" id="KW-0639">Primosome</keyword>
<evidence type="ECO:0000256" key="8">
    <source>
        <dbReference type="ARBA" id="ARBA00022833"/>
    </source>
</evidence>
<name>A5IY55_MYCAP</name>
<evidence type="ECO:0000256" key="10">
    <source>
        <dbReference type="ARBA" id="ARBA00023125"/>
    </source>
</evidence>
<comment type="domain">
    <text evidence="12">Contains an N-terminal zinc-binding domain, a central core domain that contains the primase activity, and a C-terminal DnaB-binding domain.</text>
</comment>
<evidence type="ECO:0000256" key="6">
    <source>
        <dbReference type="ARBA" id="ARBA00022723"/>
    </source>
</evidence>
<dbReference type="Pfam" id="PF08275">
    <property type="entry name" value="DNAG_N"/>
    <property type="match status" value="1"/>
</dbReference>
<reference evidence="15" key="1">
    <citation type="journal article" date="2007" name="PLoS Genet.">
        <title>Being pathogenic, plastic, and sexual while living with a nearly minimal bacterial genome.</title>
        <authorList>
            <person name="Sirand-Pugnet P."/>
            <person name="Lartigue C."/>
            <person name="Marenda M."/>
            <person name="Jacob D."/>
            <person name="Barre A."/>
            <person name="Barbe V."/>
            <person name="Schenowitz C."/>
            <person name="Mangenot S."/>
            <person name="Couloux A."/>
            <person name="Segurens B."/>
            <person name="de Daruvar A."/>
            <person name="Blanchard A."/>
            <person name="Citti C."/>
        </authorList>
    </citation>
    <scope>NUCLEOTIDE SEQUENCE [LARGE SCALE GENOMIC DNA]</scope>
    <source>
        <strain evidence="15">PG2</strain>
    </source>
</reference>
<dbReference type="NCBIfam" id="TIGR01391">
    <property type="entry name" value="dnaG"/>
    <property type="match status" value="1"/>
</dbReference>
<dbReference type="InterPro" id="IPR013264">
    <property type="entry name" value="DNAG_N"/>
</dbReference>
<evidence type="ECO:0000256" key="12">
    <source>
        <dbReference type="HAMAP-Rule" id="MF_00974"/>
    </source>
</evidence>
<dbReference type="SUPFAM" id="SSF56731">
    <property type="entry name" value="DNA primase core"/>
    <property type="match status" value="1"/>
</dbReference>
<gene>
    <name evidence="12 14" type="primary">dnaG</name>
    <name evidence="14" type="ordered locus">MAG2660</name>
</gene>
<accession>A5IY55</accession>
<dbReference type="PANTHER" id="PTHR30313">
    <property type="entry name" value="DNA PRIMASE"/>
    <property type="match status" value="1"/>
</dbReference>